<accession>A0A0N7LTW8</accession>
<name>A0A0N7LTW8_9RHOB</name>
<evidence type="ECO:0000313" key="3">
    <source>
        <dbReference type="Proteomes" id="UP000051298"/>
    </source>
</evidence>
<dbReference type="STRING" id="266809.PM03_01260"/>
<organism evidence="2 3">
    <name type="scientific">Thalassobacter stenotrophicus</name>
    <dbReference type="NCBI Taxonomy" id="266809"/>
    <lineage>
        <taxon>Bacteria</taxon>
        <taxon>Pseudomonadati</taxon>
        <taxon>Pseudomonadota</taxon>
        <taxon>Alphaproteobacteria</taxon>
        <taxon>Rhodobacterales</taxon>
        <taxon>Roseobacteraceae</taxon>
        <taxon>Thalassobacter</taxon>
    </lineage>
</organism>
<keyword evidence="1" id="KW-1133">Transmembrane helix</keyword>
<keyword evidence="1" id="KW-0812">Transmembrane</keyword>
<dbReference type="RefSeq" id="WP_058124462.1">
    <property type="nucleotide sequence ID" value="NZ_CYRX01000033.1"/>
</dbReference>
<gene>
    <name evidence="2" type="ORF">THS5294_03171</name>
</gene>
<evidence type="ECO:0008006" key="4">
    <source>
        <dbReference type="Google" id="ProtNLM"/>
    </source>
</evidence>
<evidence type="ECO:0000313" key="2">
    <source>
        <dbReference type="EMBL" id="CUH61858.1"/>
    </source>
</evidence>
<feature type="transmembrane region" description="Helical" evidence="1">
    <location>
        <begin position="33"/>
        <end position="53"/>
    </location>
</feature>
<dbReference type="EMBL" id="CYRX01000033">
    <property type="protein sequence ID" value="CUH61858.1"/>
    <property type="molecule type" value="Genomic_DNA"/>
</dbReference>
<protein>
    <recommendedName>
        <fullName evidence="4">Phenylalanyl-tRNA synthetase subunit beta</fullName>
    </recommendedName>
</protein>
<proteinExistence type="predicted"/>
<keyword evidence="1" id="KW-0472">Membrane</keyword>
<dbReference type="Proteomes" id="UP000051298">
    <property type="component" value="Unassembled WGS sequence"/>
</dbReference>
<reference evidence="2 3" key="1">
    <citation type="submission" date="2015-09" db="EMBL/GenBank/DDBJ databases">
        <authorList>
            <consortium name="Swine Surveillance"/>
        </authorList>
    </citation>
    <scope>NUCLEOTIDE SEQUENCE [LARGE SCALE GENOMIC DNA]</scope>
    <source>
        <strain evidence="2 3">CECT 5294</strain>
    </source>
</reference>
<feature type="transmembrane region" description="Helical" evidence="1">
    <location>
        <begin position="7"/>
        <end position="27"/>
    </location>
</feature>
<sequence length="68" mass="7628">MKLRGWLVTGLVVCIVLAHVALWRSGMDTSTKLAFTVLNTIGWTIVLAPILLVDKWLDAKRGHNQDRD</sequence>
<dbReference type="AlphaFoldDB" id="A0A0N7LTW8"/>
<evidence type="ECO:0000256" key="1">
    <source>
        <dbReference type="SAM" id="Phobius"/>
    </source>
</evidence>